<dbReference type="Gene3D" id="3.40.630.10">
    <property type="entry name" value="Zn peptidases"/>
    <property type="match status" value="1"/>
</dbReference>
<dbReference type="Proteomes" id="UP000298860">
    <property type="component" value="Unassembled WGS sequence"/>
</dbReference>
<feature type="compositionally biased region" description="Low complexity" evidence="1">
    <location>
        <begin position="73"/>
        <end position="95"/>
    </location>
</feature>
<organism evidence="2 3">
    <name type="scientific">Gandjariella thermophila</name>
    <dbReference type="NCBI Taxonomy" id="1931992"/>
    <lineage>
        <taxon>Bacteria</taxon>
        <taxon>Bacillati</taxon>
        <taxon>Actinomycetota</taxon>
        <taxon>Actinomycetes</taxon>
        <taxon>Pseudonocardiales</taxon>
        <taxon>Pseudonocardiaceae</taxon>
        <taxon>Gandjariella</taxon>
    </lineage>
</organism>
<dbReference type="RefSeq" id="WP_371856846.1">
    <property type="nucleotide sequence ID" value="NZ_BJFL01000027.1"/>
</dbReference>
<proteinExistence type="predicted"/>
<dbReference type="AlphaFoldDB" id="A0A4D4JDE5"/>
<feature type="compositionally biased region" description="Basic and acidic residues" evidence="1">
    <location>
        <begin position="115"/>
        <end position="131"/>
    </location>
</feature>
<gene>
    <name evidence="2" type="ORF">GTS_43110</name>
</gene>
<sequence length="131" mass="14303">MSLLEAAGRPPAAAYGLHVSSALFPNKYAFVAETVREVFGPHRFQEMEHPLAGAEDFSRVLQAVPGRTCSSGRAWATTPSRRPTTTLRWRPSTTACSPTARHCWPNSPPGVSPGETDRRPPSHPDAPREFP</sequence>
<accession>A0A4D4JDE5</accession>
<feature type="region of interest" description="Disordered" evidence="1">
    <location>
        <begin position="69"/>
        <end position="131"/>
    </location>
</feature>
<evidence type="ECO:0000256" key="1">
    <source>
        <dbReference type="SAM" id="MobiDB-lite"/>
    </source>
</evidence>
<comment type="caution">
    <text evidence="2">The sequence shown here is derived from an EMBL/GenBank/DDBJ whole genome shotgun (WGS) entry which is preliminary data.</text>
</comment>
<evidence type="ECO:0000313" key="3">
    <source>
        <dbReference type="Proteomes" id="UP000298860"/>
    </source>
</evidence>
<reference evidence="3" key="1">
    <citation type="submission" date="2019-04" db="EMBL/GenBank/DDBJ databases">
        <title>Draft genome sequence of Pseudonocardiaceae bacterium SL3-2-4.</title>
        <authorList>
            <person name="Ningsih F."/>
            <person name="Yokota A."/>
            <person name="Sakai Y."/>
            <person name="Nanatani K."/>
            <person name="Yabe S."/>
            <person name="Oetari A."/>
            <person name="Sjamsuridzal W."/>
        </authorList>
    </citation>
    <scope>NUCLEOTIDE SEQUENCE [LARGE SCALE GENOMIC DNA]</scope>
    <source>
        <strain evidence="3">SL3-2-4</strain>
    </source>
</reference>
<evidence type="ECO:0000313" key="2">
    <source>
        <dbReference type="EMBL" id="GDY32678.1"/>
    </source>
</evidence>
<keyword evidence="3" id="KW-1185">Reference proteome</keyword>
<protein>
    <submittedName>
        <fullName evidence="2">Uncharacterized protein</fullName>
    </submittedName>
</protein>
<dbReference type="EMBL" id="BJFL01000027">
    <property type="protein sequence ID" value="GDY32678.1"/>
    <property type="molecule type" value="Genomic_DNA"/>
</dbReference>
<name>A0A4D4JDE5_9PSEU</name>